<evidence type="ECO:0000313" key="2">
    <source>
        <dbReference type="Proteomes" id="UP000784294"/>
    </source>
</evidence>
<dbReference type="GO" id="GO:0005813">
    <property type="term" value="C:centrosome"/>
    <property type="evidence" value="ECO:0007669"/>
    <property type="project" value="TreeGrafter"/>
</dbReference>
<evidence type="ECO:0000313" key="1">
    <source>
        <dbReference type="EMBL" id="VEL13803.1"/>
    </source>
</evidence>
<dbReference type="InterPro" id="IPR039893">
    <property type="entry name" value="CEP120-like"/>
</dbReference>
<dbReference type="Gene3D" id="2.60.40.150">
    <property type="entry name" value="C2 domain"/>
    <property type="match status" value="1"/>
</dbReference>
<comment type="caution">
    <text evidence="1">The sequence shown here is derived from an EMBL/GenBank/DDBJ whole genome shotgun (WGS) entry which is preliminary data.</text>
</comment>
<sequence>MSGRNFNDRQSCHLVAEAKFDSEMLSTEPVPYREQPQFEQELAWELDKRSFRQHKLQRSSIKLQFFAVENKTPVKEPLGYVVLDIRSASSKKNPKWCQILHSKQKSSPEVLISLYLDSDGTELVGDTSAKSGLFS</sequence>
<gene>
    <name evidence="1" type="ORF">PXEA_LOCUS7243</name>
</gene>
<dbReference type="InterPro" id="IPR035892">
    <property type="entry name" value="C2_domain_sf"/>
</dbReference>
<reference evidence="1" key="1">
    <citation type="submission" date="2018-11" db="EMBL/GenBank/DDBJ databases">
        <authorList>
            <consortium name="Pathogen Informatics"/>
        </authorList>
    </citation>
    <scope>NUCLEOTIDE SEQUENCE</scope>
</reference>
<dbReference type="GO" id="GO:1903724">
    <property type="term" value="P:positive regulation of centriole elongation"/>
    <property type="evidence" value="ECO:0007669"/>
    <property type="project" value="TreeGrafter"/>
</dbReference>
<accession>A0A3S5A7D2</accession>
<evidence type="ECO:0008006" key="3">
    <source>
        <dbReference type="Google" id="ProtNLM"/>
    </source>
</evidence>
<organism evidence="1 2">
    <name type="scientific">Protopolystoma xenopodis</name>
    <dbReference type="NCBI Taxonomy" id="117903"/>
    <lineage>
        <taxon>Eukaryota</taxon>
        <taxon>Metazoa</taxon>
        <taxon>Spiralia</taxon>
        <taxon>Lophotrochozoa</taxon>
        <taxon>Platyhelminthes</taxon>
        <taxon>Monogenea</taxon>
        <taxon>Polyopisthocotylea</taxon>
        <taxon>Polystomatidea</taxon>
        <taxon>Polystomatidae</taxon>
        <taxon>Protopolystoma</taxon>
    </lineage>
</organism>
<keyword evidence="2" id="KW-1185">Reference proteome</keyword>
<dbReference type="AlphaFoldDB" id="A0A3S5A7D2"/>
<dbReference type="PANTHER" id="PTHR21574">
    <property type="entry name" value="CENTROSOMAL PROTEIN OF 120 KDA"/>
    <property type="match status" value="1"/>
</dbReference>
<name>A0A3S5A7D2_9PLAT</name>
<dbReference type="EMBL" id="CAAALY010019003">
    <property type="protein sequence ID" value="VEL13803.1"/>
    <property type="molecule type" value="Genomic_DNA"/>
</dbReference>
<dbReference type="PANTHER" id="PTHR21574:SF0">
    <property type="entry name" value="CENTROSOMAL PROTEIN OF 120 KDA"/>
    <property type="match status" value="1"/>
</dbReference>
<protein>
    <recommendedName>
        <fullName evidence="3">C2 domain-containing protein</fullName>
    </recommendedName>
</protein>
<proteinExistence type="predicted"/>
<dbReference type="Proteomes" id="UP000784294">
    <property type="component" value="Unassembled WGS sequence"/>
</dbReference>
<dbReference type="OrthoDB" id="332250at2759"/>